<accession>A0A2H0LUQ5</accession>
<keyword evidence="3" id="KW-1134">Transmembrane beta strand</keyword>
<dbReference type="PANTHER" id="PTHR35093:SF8">
    <property type="entry name" value="OUTER MEMBRANE PROTEIN NMB0088-RELATED"/>
    <property type="match status" value="1"/>
</dbReference>
<keyword evidence="5 8" id="KW-0732">Signal</keyword>
<evidence type="ECO:0000256" key="5">
    <source>
        <dbReference type="ARBA" id="ARBA00022729"/>
    </source>
</evidence>
<dbReference type="Proteomes" id="UP000230859">
    <property type="component" value="Unassembled WGS sequence"/>
</dbReference>
<feature type="signal peptide" evidence="8">
    <location>
        <begin position="1"/>
        <end position="17"/>
    </location>
</feature>
<dbReference type="AlphaFoldDB" id="A0A2H0LUQ5"/>
<comment type="similarity">
    <text evidence="2">Belongs to the OmpP1/FadL family.</text>
</comment>
<name>A0A2H0LUQ5_9BACT</name>
<feature type="chain" id="PRO_5013648253" description="Aromatic hydrocarbon degradation protein" evidence="8">
    <location>
        <begin position="18"/>
        <end position="446"/>
    </location>
</feature>
<protein>
    <recommendedName>
        <fullName evidence="11">Aromatic hydrocarbon degradation protein</fullName>
    </recommendedName>
</protein>
<keyword evidence="6" id="KW-0472">Membrane</keyword>
<evidence type="ECO:0000313" key="9">
    <source>
        <dbReference type="EMBL" id="PIQ87414.1"/>
    </source>
</evidence>
<evidence type="ECO:0008006" key="11">
    <source>
        <dbReference type="Google" id="ProtNLM"/>
    </source>
</evidence>
<dbReference type="Gene3D" id="2.40.160.60">
    <property type="entry name" value="Outer membrane protein transport protein (OMPP1/FadL/TodX)"/>
    <property type="match status" value="1"/>
</dbReference>
<proteinExistence type="inferred from homology"/>
<organism evidence="9 10">
    <name type="scientific">Candidatus Abzuiibacterium crystallinum</name>
    <dbReference type="NCBI Taxonomy" id="1974748"/>
    <lineage>
        <taxon>Bacteria</taxon>
        <taxon>Pseudomonadati</taxon>
        <taxon>Candidatus Omnitrophota</taxon>
        <taxon>Candidatus Abzuiibacterium</taxon>
    </lineage>
</organism>
<dbReference type="EMBL" id="PCVY01000009">
    <property type="protein sequence ID" value="PIQ87414.1"/>
    <property type="molecule type" value="Genomic_DNA"/>
</dbReference>
<comment type="caution">
    <text evidence="9">The sequence shown here is derived from an EMBL/GenBank/DDBJ whole genome shotgun (WGS) entry which is preliminary data.</text>
</comment>
<keyword evidence="4" id="KW-0812">Transmembrane</keyword>
<dbReference type="SUPFAM" id="SSF56935">
    <property type="entry name" value="Porins"/>
    <property type="match status" value="1"/>
</dbReference>
<feature type="non-terminal residue" evidence="9">
    <location>
        <position position="1"/>
    </location>
</feature>
<dbReference type="PANTHER" id="PTHR35093">
    <property type="entry name" value="OUTER MEMBRANE PROTEIN NMB0088-RELATED"/>
    <property type="match status" value="1"/>
</dbReference>
<evidence type="ECO:0000256" key="4">
    <source>
        <dbReference type="ARBA" id="ARBA00022692"/>
    </source>
</evidence>
<keyword evidence="7" id="KW-0998">Cell outer membrane</keyword>
<evidence type="ECO:0000256" key="2">
    <source>
        <dbReference type="ARBA" id="ARBA00008163"/>
    </source>
</evidence>
<reference evidence="9 10" key="1">
    <citation type="submission" date="2017-09" db="EMBL/GenBank/DDBJ databases">
        <title>Depth-based differentiation of microbial function through sediment-hosted aquifers and enrichment of novel symbionts in the deep terrestrial subsurface.</title>
        <authorList>
            <person name="Probst A.J."/>
            <person name="Ladd B."/>
            <person name="Jarett J.K."/>
            <person name="Geller-Mcgrath D.E."/>
            <person name="Sieber C.M."/>
            <person name="Emerson J.B."/>
            <person name="Anantharaman K."/>
            <person name="Thomas B.C."/>
            <person name="Malmstrom R."/>
            <person name="Stieglmeier M."/>
            <person name="Klingl A."/>
            <person name="Woyke T."/>
            <person name="Ryan C.M."/>
            <person name="Banfield J.F."/>
        </authorList>
    </citation>
    <scope>NUCLEOTIDE SEQUENCE [LARGE SCALE GENOMIC DNA]</scope>
    <source>
        <strain evidence="9">CG11_big_fil_rev_8_21_14_0_20_45_26</strain>
    </source>
</reference>
<evidence type="ECO:0000313" key="10">
    <source>
        <dbReference type="Proteomes" id="UP000230859"/>
    </source>
</evidence>
<dbReference type="InterPro" id="IPR005017">
    <property type="entry name" value="OMPP1/FadL/TodX"/>
</dbReference>
<sequence length="446" mass="49359">VVTVLAFIFSFPQFAFAVGSSGFENASYSARSLGQSNAVVARPEEPSTIVFNPAGIPELKGVQFQMDLAGLTTHTWYKNPSTGDIEMNTPQLVLIPTGFATANLGEAFDNRLGVGIGMTYPFGLNNRYESHGVARYVGHNNRIKILGLTMAAGYQVTDKFNVGGGAVYYNMYQYDQVLNYPNSFILSTPGLADGRAKTYFSGKGWGWIASSLYKITKKHQVGVFYRSKANVKAHGRVKIEDLQFGQLQGFSTTPYWESAGKTDVNLPSNLTIGYAYIPSDKWAWELDLGWTHWSVFSDQNFEWDDANTVINSLGTISRNYHNTLSLNTGGHYRLNDKFDLLAGMFMYSAASPEDHFDAVIPDAARIAGTFGFTYNITKKLDFSATYLSLFFLERSIHNQAIIDKSGTSIDGKYSTFIHGFMTGFTYRFGDQTDGVLKPSNGHVEPL</sequence>
<dbReference type="Pfam" id="PF03349">
    <property type="entry name" value="Toluene_X"/>
    <property type="match status" value="1"/>
</dbReference>
<evidence type="ECO:0000256" key="8">
    <source>
        <dbReference type="SAM" id="SignalP"/>
    </source>
</evidence>
<evidence type="ECO:0000256" key="1">
    <source>
        <dbReference type="ARBA" id="ARBA00004571"/>
    </source>
</evidence>
<gene>
    <name evidence="9" type="ORF">COV74_00790</name>
</gene>
<dbReference type="GO" id="GO:0009279">
    <property type="term" value="C:cell outer membrane"/>
    <property type="evidence" value="ECO:0007669"/>
    <property type="project" value="UniProtKB-SubCell"/>
</dbReference>
<comment type="subcellular location">
    <subcellularLocation>
        <location evidence="1">Cell outer membrane</location>
        <topology evidence="1">Multi-pass membrane protein</topology>
    </subcellularLocation>
</comment>
<evidence type="ECO:0000256" key="3">
    <source>
        <dbReference type="ARBA" id="ARBA00022452"/>
    </source>
</evidence>
<evidence type="ECO:0000256" key="7">
    <source>
        <dbReference type="ARBA" id="ARBA00023237"/>
    </source>
</evidence>
<dbReference type="GO" id="GO:0015483">
    <property type="term" value="F:long-chain fatty acid transporting porin activity"/>
    <property type="evidence" value="ECO:0007669"/>
    <property type="project" value="TreeGrafter"/>
</dbReference>
<evidence type="ECO:0000256" key="6">
    <source>
        <dbReference type="ARBA" id="ARBA00023136"/>
    </source>
</evidence>